<evidence type="ECO:0008006" key="4">
    <source>
        <dbReference type="Google" id="ProtNLM"/>
    </source>
</evidence>
<reference evidence="2 3" key="1">
    <citation type="submission" date="2019-07" db="EMBL/GenBank/DDBJ databases">
        <title>Gramella aestuarii sp. nov., isolated from a tidal flat, and emended description of Gramella echinicola.</title>
        <authorList>
            <person name="Liu L."/>
        </authorList>
    </citation>
    <scope>NUCLEOTIDE SEQUENCE [LARGE SCALE GENOMIC DNA]</scope>
    <source>
        <strain evidence="2 3">BS12</strain>
    </source>
</reference>
<dbReference type="OrthoDB" id="1451302at2"/>
<dbReference type="Proteomes" id="UP000460416">
    <property type="component" value="Unassembled WGS sequence"/>
</dbReference>
<proteinExistence type="predicted"/>
<evidence type="ECO:0000313" key="3">
    <source>
        <dbReference type="Proteomes" id="UP000460416"/>
    </source>
</evidence>
<evidence type="ECO:0000313" key="2">
    <source>
        <dbReference type="EMBL" id="MUP43316.1"/>
    </source>
</evidence>
<evidence type="ECO:0000256" key="1">
    <source>
        <dbReference type="SAM" id="SignalP"/>
    </source>
</evidence>
<feature type="signal peptide" evidence="1">
    <location>
        <begin position="1"/>
        <end position="20"/>
    </location>
</feature>
<gene>
    <name evidence="2" type="ORF">FLP08_12080</name>
</gene>
<protein>
    <recommendedName>
        <fullName evidence="4">Porin family protein</fullName>
    </recommendedName>
</protein>
<keyword evidence="1" id="KW-0732">Signal</keyword>
<accession>A0A7K1LR95</accession>
<name>A0A7K1LR95_9FLAO</name>
<sequence length="212" mass="24606">MRLNFKLFLCFILIPLILSAQEETQVDLKNYEQEDPETVFFNIGLYKPLAFGDNSFHKAYATADTGLEIDFNWLAFSDFTVGFKLDIFYASVDDISKVGAINGTRVTNYSIHAGYYKAITREWNWHASLGVGSVGYRSSTYDDIIREYGWNLYFQNELNYRFNQYFGIFGKVQLRADFLDIETARPKDDFLNNQWFLIPGIGIRINFHNPEG</sequence>
<dbReference type="EMBL" id="VJVW01000004">
    <property type="protein sequence ID" value="MUP43316.1"/>
    <property type="molecule type" value="Genomic_DNA"/>
</dbReference>
<dbReference type="AlphaFoldDB" id="A0A7K1LR95"/>
<dbReference type="RefSeq" id="WP_156277004.1">
    <property type="nucleotide sequence ID" value="NZ_BAABGI010000001.1"/>
</dbReference>
<feature type="chain" id="PRO_5029620926" description="Porin family protein" evidence="1">
    <location>
        <begin position="21"/>
        <end position="212"/>
    </location>
</feature>
<comment type="caution">
    <text evidence="2">The sequence shown here is derived from an EMBL/GenBank/DDBJ whole genome shotgun (WGS) entry which is preliminary data.</text>
</comment>
<organism evidence="2 3">
    <name type="scientific">Christiangramia aestuarii</name>
    <dbReference type="NCBI Taxonomy" id="1028746"/>
    <lineage>
        <taxon>Bacteria</taxon>
        <taxon>Pseudomonadati</taxon>
        <taxon>Bacteroidota</taxon>
        <taxon>Flavobacteriia</taxon>
        <taxon>Flavobacteriales</taxon>
        <taxon>Flavobacteriaceae</taxon>
        <taxon>Christiangramia</taxon>
    </lineage>
</organism>
<keyword evidence="3" id="KW-1185">Reference proteome</keyword>